<reference evidence="3" key="1">
    <citation type="submission" date="2018-12" db="EMBL/GenBank/DDBJ databases">
        <title>Tengunoibacter tsumagoiensis gen. nov., sp. nov., Dictyobacter kobayashii sp. nov., D. alpinus sp. nov., and D. joshuensis sp. nov. and description of Dictyobacteraceae fam. nov. within the order Ktedonobacterales isolated from Tengu-no-mugimeshi.</title>
        <authorList>
            <person name="Wang C.M."/>
            <person name="Zheng Y."/>
            <person name="Sakai Y."/>
            <person name="Toyoda A."/>
            <person name="Minakuchi Y."/>
            <person name="Abe K."/>
            <person name="Yokota A."/>
            <person name="Yabe S."/>
        </authorList>
    </citation>
    <scope>NUCLEOTIDE SEQUENCE [LARGE SCALE GENOMIC DNA]</scope>
    <source>
        <strain evidence="3">Uno11</strain>
    </source>
</reference>
<accession>A0A402AHT1</accession>
<sequence>MYTVTAIYAMEVGGKIVKILITGATGLLGGYLIKELQKRGEQIRALILPLENADLLIQQGIETIRGI</sequence>
<keyword evidence="3" id="KW-1185">Reference proteome</keyword>
<dbReference type="Pfam" id="PF01370">
    <property type="entry name" value="Epimerase"/>
    <property type="match status" value="1"/>
</dbReference>
<evidence type="ECO:0000313" key="3">
    <source>
        <dbReference type="Proteomes" id="UP000287188"/>
    </source>
</evidence>
<evidence type="ECO:0000259" key="1">
    <source>
        <dbReference type="Pfam" id="PF01370"/>
    </source>
</evidence>
<comment type="caution">
    <text evidence="2">The sequence shown here is derived from an EMBL/GenBank/DDBJ whole genome shotgun (WGS) entry which is preliminary data.</text>
</comment>
<dbReference type="Gene3D" id="3.40.50.720">
    <property type="entry name" value="NAD(P)-binding Rossmann-like Domain"/>
    <property type="match status" value="1"/>
</dbReference>
<evidence type="ECO:0000313" key="2">
    <source>
        <dbReference type="EMBL" id="GCE18594.1"/>
    </source>
</evidence>
<dbReference type="AlphaFoldDB" id="A0A402AHT1"/>
<dbReference type="InterPro" id="IPR001509">
    <property type="entry name" value="Epimerase_deHydtase"/>
</dbReference>
<gene>
    <name evidence="2" type="ORF">KDK_23940</name>
</gene>
<protein>
    <recommendedName>
        <fullName evidence="1">NAD-dependent epimerase/dehydratase domain-containing protein</fullName>
    </recommendedName>
</protein>
<proteinExistence type="predicted"/>
<dbReference type="SUPFAM" id="SSF51735">
    <property type="entry name" value="NAD(P)-binding Rossmann-fold domains"/>
    <property type="match status" value="1"/>
</dbReference>
<dbReference type="InterPro" id="IPR036291">
    <property type="entry name" value="NAD(P)-bd_dom_sf"/>
</dbReference>
<dbReference type="Proteomes" id="UP000287188">
    <property type="component" value="Unassembled WGS sequence"/>
</dbReference>
<organism evidence="2 3">
    <name type="scientific">Dictyobacter kobayashii</name>
    <dbReference type="NCBI Taxonomy" id="2014872"/>
    <lineage>
        <taxon>Bacteria</taxon>
        <taxon>Bacillati</taxon>
        <taxon>Chloroflexota</taxon>
        <taxon>Ktedonobacteria</taxon>
        <taxon>Ktedonobacterales</taxon>
        <taxon>Dictyobacteraceae</taxon>
        <taxon>Dictyobacter</taxon>
    </lineage>
</organism>
<name>A0A402AHT1_9CHLR</name>
<dbReference type="EMBL" id="BIFS01000001">
    <property type="protein sequence ID" value="GCE18594.1"/>
    <property type="molecule type" value="Genomic_DNA"/>
</dbReference>
<feature type="domain" description="NAD-dependent epimerase/dehydratase" evidence="1">
    <location>
        <begin position="19"/>
        <end position="46"/>
    </location>
</feature>